<protein>
    <recommendedName>
        <fullName evidence="7">THD domain-containing protein</fullName>
    </recommendedName>
</protein>
<evidence type="ECO:0000313" key="9">
    <source>
        <dbReference type="Proteomes" id="UP001174136"/>
    </source>
</evidence>
<organism evidence="8 9">
    <name type="scientific">Merluccius polli</name>
    <name type="common">Benguela hake</name>
    <name type="synonym">Merluccius cadenati</name>
    <dbReference type="NCBI Taxonomy" id="89951"/>
    <lineage>
        <taxon>Eukaryota</taxon>
        <taxon>Metazoa</taxon>
        <taxon>Chordata</taxon>
        <taxon>Craniata</taxon>
        <taxon>Vertebrata</taxon>
        <taxon>Euteleostomi</taxon>
        <taxon>Actinopterygii</taxon>
        <taxon>Neopterygii</taxon>
        <taxon>Teleostei</taxon>
        <taxon>Neoteleostei</taxon>
        <taxon>Acanthomorphata</taxon>
        <taxon>Zeiogadaria</taxon>
        <taxon>Gadariae</taxon>
        <taxon>Gadiformes</taxon>
        <taxon>Gadoidei</taxon>
        <taxon>Merlucciidae</taxon>
        <taxon>Merluccius</taxon>
    </lineage>
</organism>
<dbReference type="PANTHER" id="PTHR11471">
    <property type="entry name" value="TUMOR NECROSIS FACTOR FAMILY MEMBER"/>
    <property type="match status" value="1"/>
</dbReference>
<dbReference type="PROSITE" id="PS50049">
    <property type="entry name" value="THD_2"/>
    <property type="match status" value="1"/>
</dbReference>
<keyword evidence="6" id="KW-0812">Transmembrane</keyword>
<accession>A0AA47MZD7</accession>
<dbReference type="PANTHER" id="PTHR11471:SF57">
    <property type="entry name" value="CD154"/>
    <property type="match status" value="1"/>
</dbReference>
<comment type="similarity">
    <text evidence="2">Belongs to the tumor necrosis factor family.</text>
</comment>
<dbReference type="Proteomes" id="UP001174136">
    <property type="component" value="Unassembled WGS sequence"/>
</dbReference>
<keyword evidence="3" id="KW-0202">Cytokine</keyword>
<feature type="compositionally biased region" description="Basic and acidic residues" evidence="5">
    <location>
        <begin position="77"/>
        <end position="86"/>
    </location>
</feature>
<dbReference type="InterPro" id="IPR006052">
    <property type="entry name" value="TNF_dom"/>
</dbReference>
<reference evidence="8" key="1">
    <citation type="journal article" date="2023" name="Front. Mar. Sci.">
        <title>A new Merluccius polli reference genome to investigate the effects of global change in West African waters.</title>
        <authorList>
            <person name="Mateo J.L."/>
            <person name="Blanco-Fernandez C."/>
            <person name="Garcia-Vazquez E."/>
            <person name="Machado-Schiaffino G."/>
        </authorList>
    </citation>
    <scope>NUCLEOTIDE SEQUENCE</scope>
    <source>
        <strain evidence="8">C29</strain>
        <tissue evidence="8">Fin</tissue>
    </source>
</reference>
<sequence length="231" mass="25314">MINTYQTSGFPPPVPTRLSLRAPESGQNRAVVRVLVGVVALHLLLSVGGFFYLFTDRRPSALESANSNGEAKPSARSSERRSEKASHIAMASMTVKPPPPPHRATDKAAMQYLQWNMDHSLRRNVDYQWPSWLKVKQAGDYYVYARVSFSRGGAPGLPLLSAVRLKPSAAGEPRDVMKAYCSLGGRTKGQCTASQGQVLRLQAGELLGVWVENATWVDYDIGATTCGMYKL</sequence>
<dbReference type="Pfam" id="PF00229">
    <property type="entry name" value="TNF"/>
    <property type="match status" value="1"/>
</dbReference>
<evidence type="ECO:0000256" key="3">
    <source>
        <dbReference type="ARBA" id="ARBA00022514"/>
    </source>
</evidence>
<feature type="transmembrane region" description="Helical" evidence="6">
    <location>
        <begin position="30"/>
        <end position="54"/>
    </location>
</feature>
<dbReference type="InterPro" id="IPR008983">
    <property type="entry name" value="Tumour_necrosis_fac-like_dom"/>
</dbReference>
<dbReference type="GO" id="GO:0005164">
    <property type="term" value="F:tumor necrosis factor receptor binding"/>
    <property type="evidence" value="ECO:0007669"/>
    <property type="project" value="InterPro"/>
</dbReference>
<dbReference type="Gene3D" id="2.60.120.40">
    <property type="match status" value="1"/>
</dbReference>
<keyword evidence="6" id="KW-1133">Transmembrane helix</keyword>
<keyword evidence="4 6" id="KW-0472">Membrane</keyword>
<evidence type="ECO:0000256" key="4">
    <source>
        <dbReference type="ARBA" id="ARBA00023136"/>
    </source>
</evidence>
<gene>
    <name evidence="8" type="ORF">N1851_010658</name>
</gene>
<feature type="domain" description="THD" evidence="7">
    <location>
        <begin position="99"/>
        <end position="231"/>
    </location>
</feature>
<comment type="subcellular location">
    <subcellularLocation>
        <location evidence="1">Membrane</location>
    </subcellularLocation>
</comment>
<comment type="caution">
    <text evidence="8">The sequence shown here is derived from an EMBL/GenBank/DDBJ whole genome shotgun (WGS) entry which is preliminary data.</text>
</comment>
<dbReference type="SUPFAM" id="SSF49842">
    <property type="entry name" value="TNF-like"/>
    <property type="match status" value="1"/>
</dbReference>
<feature type="region of interest" description="Disordered" evidence="5">
    <location>
        <begin position="62"/>
        <end position="86"/>
    </location>
</feature>
<dbReference type="AlphaFoldDB" id="A0AA47MZD7"/>
<evidence type="ECO:0000256" key="1">
    <source>
        <dbReference type="ARBA" id="ARBA00004370"/>
    </source>
</evidence>
<dbReference type="GO" id="GO:0005615">
    <property type="term" value="C:extracellular space"/>
    <property type="evidence" value="ECO:0007669"/>
    <property type="project" value="UniProtKB-KW"/>
</dbReference>
<dbReference type="GO" id="GO:0016020">
    <property type="term" value="C:membrane"/>
    <property type="evidence" value="ECO:0007669"/>
    <property type="project" value="UniProtKB-SubCell"/>
</dbReference>
<dbReference type="GO" id="GO:0005125">
    <property type="term" value="F:cytokine activity"/>
    <property type="evidence" value="ECO:0007669"/>
    <property type="project" value="UniProtKB-KW"/>
</dbReference>
<evidence type="ECO:0000259" key="7">
    <source>
        <dbReference type="PROSITE" id="PS50049"/>
    </source>
</evidence>
<evidence type="ECO:0000256" key="2">
    <source>
        <dbReference type="ARBA" id="ARBA00008670"/>
    </source>
</evidence>
<evidence type="ECO:0000256" key="5">
    <source>
        <dbReference type="SAM" id="MobiDB-lite"/>
    </source>
</evidence>
<keyword evidence="9" id="KW-1185">Reference proteome</keyword>
<name>A0AA47MZD7_MERPO</name>
<proteinExistence type="inferred from homology"/>
<evidence type="ECO:0000256" key="6">
    <source>
        <dbReference type="SAM" id="Phobius"/>
    </source>
</evidence>
<dbReference type="EMBL" id="JAOPHQ010001992">
    <property type="protein sequence ID" value="KAK0148905.1"/>
    <property type="molecule type" value="Genomic_DNA"/>
</dbReference>
<dbReference type="GO" id="GO:0006955">
    <property type="term" value="P:immune response"/>
    <property type="evidence" value="ECO:0007669"/>
    <property type="project" value="InterPro"/>
</dbReference>
<evidence type="ECO:0000313" key="8">
    <source>
        <dbReference type="EMBL" id="KAK0148905.1"/>
    </source>
</evidence>